<gene>
    <name evidence="1" type="ORF">OJF2_75530</name>
</gene>
<dbReference type="RefSeq" id="WP_148598322.1">
    <property type="nucleotide sequence ID" value="NZ_CP042997.1"/>
</dbReference>
<dbReference type="AlphaFoldDB" id="A0A5B9WEP8"/>
<dbReference type="OrthoDB" id="284508at2"/>
<keyword evidence="2" id="KW-1185">Reference proteome</keyword>
<organism evidence="1 2">
    <name type="scientific">Aquisphaera giovannonii</name>
    <dbReference type="NCBI Taxonomy" id="406548"/>
    <lineage>
        <taxon>Bacteria</taxon>
        <taxon>Pseudomonadati</taxon>
        <taxon>Planctomycetota</taxon>
        <taxon>Planctomycetia</taxon>
        <taxon>Isosphaerales</taxon>
        <taxon>Isosphaeraceae</taxon>
        <taxon>Aquisphaera</taxon>
    </lineage>
</organism>
<accession>A0A5B9WEP8</accession>
<dbReference type="Proteomes" id="UP000324233">
    <property type="component" value="Chromosome"/>
</dbReference>
<sequence>MDLESVLLEVQSWPPEDRLRLIERVWDGLSDQAEEPELTEELKSLLDRRLAALDSDPENVLTWDDIRAYVRRPR</sequence>
<proteinExistence type="predicted"/>
<dbReference type="KEGG" id="agv:OJF2_75530"/>
<dbReference type="EMBL" id="CP042997">
    <property type="protein sequence ID" value="QEH38943.1"/>
    <property type="molecule type" value="Genomic_DNA"/>
</dbReference>
<dbReference type="InterPro" id="IPR013406">
    <property type="entry name" value="CHP02574_addiction_mod"/>
</dbReference>
<dbReference type="NCBIfam" id="TIGR02574">
    <property type="entry name" value="stabl_TIGR02574"/>
    <property type="match status" value="1"/>
</dbReference>
<protein>
    <submittedName>
        <fullName evidence="1">Addiction module component</fullName>
    </submittedName>
</protein>
<evidence type="ECO:0000313" key="1">
    <source>
        <dbReference type="EMBL" id="QEH38943.1"/>
    </source>
</evidence>
<name>A0A5B9WEP8_9BACT</name>
<dbReference type="Pfam" id="PF09720">
    <property type="entry name" value="Unstab_antitox"/>
    <property type="match status" value="1"/>
</dbReference>
<reference evidence="1 2" key="1">
    <citation type="submission" date="2019-08" db="EMBL/GenBank/DDBJ databases">
        <title>Deep-cultivation of Planctomycetes and their phenomic and genomic characterization uncovers novel biology.</title>
        <authorList>
            <person name="Wiegand S."/>
            <person name="Jogler M."/>
            <person name="Boedeker C."/>
            <person name="Pinto D."/>
            <person name="Vollmers J."/>
            <person name="Rivas-Marin E."/>
            <person name="Kohn T."/>
            <person name="Peeters S.H."/>
            <person name="Heuer A."/>
            <person name="Rast P."/>
            <person name="Oberbeckmann S."/>
            <person name="Bunk B."/>
            <person name="Jeske O."/>
            <person name="Meyerdierks A."/>
            <person name="Storesund J.E."/>
            <person name="Kallscheuer N."/>
            <person name="Luecker S."/>
            <person name="Lage O.M."/>
            <person name="Pohl T."/>
            <person name="Merkel B.J."/>
            <person name="Hornburger P."/>
            <person name="Mueller R.-W."/>
            <person name="Bruemmer F."/>
            <person name="Labrenz M."/>
            <person name="Spormann A.M."/>
            <person name="Op den Camp H."/>
            <person name="Overmann J."/>
            <person name="Amann R."/>
            <person name="Jetten M.S.M."/>
            <person name="Mascher T."/>
            <person name="Medema M.H."/>
            <person name="Devos D.P."/>
            <person name="Kaster A.-K."/>
            <person name="Ovreas L."/>
            <person name="Rohde M."/>
            <person name="Galperin M.Y."/>
            <person name="Jogler C."/>
        </authorList>
    </citation>
    <scope>NUCLEOTIDE SEQUENCE [LARGE SCALE GENOMIC DNA]</scope>
    <source>
        <strain evidence="1 2">OJF2</strain>
    </source>
</reference>
<evidence type="ECO:0000313" key="2">
    <source>
        <dbReference type="Proteomes" id="UP000324233"/>
    </source>
</evidence>